<dbReference type="PROSITE" id="PS50294">
    <property type="entry name" value="WD_REPEATS_REGION"/>
    <property type="match status" value="2"/>
</dbReference>
<dbReference type="STRING" id="1088818.A0A2I0B227"/>
<dbReference type="SUPFAM" id="SSF81383">
    <property type="entry name" value="F-box domain"/>
    <property type="match status" value="1"/>
</dbReference>
<dbReference type="PANTHER" id="PTHR19855">
    <property type="entry name" value="WD40 REPEAT PROTEIN 12, 37"/>
    <property type="match status" value="1"/>
</dbReference>
<keyword evidence="2" id="KW-0677">Repeat</keyword>
<dbReference type="Gene3D" id="1.20.1280.50">
    <property type="match status" value="1"/>
</dbReference>
<proteinExistence type="predicted"/>
<dbReference type="PROSITE" id="PS00678">
    <property type="entry name" value="WD_REPEATS_1"/>
    <property type="match status" value="1"/>
</dbReference>
<dbReference type="InterPro" id="IPR001680">
    <property type="entry name" value="WD40_rpt"/>
</dbReference>
<dbReference type="InterPro" id="IPR015943">
    <property type="entry name" value="WD40/YVTN_repeat-like_dom_sf"/>
</dbReference>
<dbReference type="InterPro" id="IPR001810">
    <property type="entry name" value="F-box_dom"/>
</dbReference>
<dbReference type="Gene3D" id="2.130.10.10">
    <property type="entry name" value="YVTN repeat-like/Quinoprotein amine dehydrogenase"/>
    <property type="match status" value="2"/>
</dbReference>
<evidence type="ECO:0000259" key="5">
    <source>
        <dbReference type="PROSITE" id="PS50181"/>
    </source>
</evidence>
<evidence type="ECO:0000313" key="6">
    <source>
        <dbReference type="EMBL" id="PKA61840.1"/>
    </source>
</evidence>
<dbReference type="InterPro" id="IPR020472">
    <property type="entry name" value="WD40_PAC1"/>
</dbReference>
<dbReference type="PROSITE" id="PS50181">
    <property type="entry name" value="FBOX"/>
    <property type="match status" value="1"/>
</dbReference>
<gene>
    <name evidence="6" type="ORF">AXF42_Ash008672</name>
</gene>
<feature type="domain" description="F-box" evidence="5">
    <location>
        <begin position="81"/>
        <end position="127"/>
    </location>
</feature>
<dbReference type="SMART" id="SM00256">
    <property type="entry name" value="FBOX"/>
    <property type="match status" value="1"/>
</dbReference>
<dbReference type="OrthoDB" id="190105at2759"/>
<dbReference type="PANTHER" id="PTHR19855:SF19">
    <property type="entry name" value="OS04G0619700 PROTEIN"/>
    <property type="match status" value="1"/>
</dbReference>
<accession>A0A2I0B227</accession>
<feature type="region of interest" description="Disordered" evidence="4">
    <location>
        <begin position="524"/>
        <end position="553"/>
    </location>
</feature>
<evidence type="ECO:0000256" key="4">
    <source>
        <dbReference type="SAM" id="MobiDB-lite"/>
    </source>
</evidence>
<dbReference type="Pfam" id="PF00400">
    <property type="entry name" value="WD40"/>
    <property type="match status" value="4"/>
</dbReference>
<dbReference type="InterPro" id="IPR019775">
    <property type="entry name" value="WD40_repeat_CS"/>
</dbReference>
<dbReference type="InterPro" id="IPR036047">
    <property type="entry name" value="F-box-like_dom_sf"/>
</dbReference>
<reference evidence="6 7" key="1">
    <citation type="journal article" date="2017" name="Nature">
        <title>The Apostasia genome and the evolution of orchids.</title>
        <authorList>
            <person name="Zhang G.Q."/>
            <person name="Liu K.W."/>
            <person name="Li Z."/>
            <person name="Lohaus R."/>
            <person name="Hsiao Y.Y."/>
            <person name="Niu S.C."/>
            <person name="Wang J.Y."/>
            <person name="Lin Y.C."/>
            <person name="Xu Q."/>
            <person name="Chen L.J."/>
            <person name="Yoshida K."/>
            <person name="Fujiwara S."/>
            <person name="Wang Z.W."/>
            <person name="Zhang Y.Q."/>
            <person name="Mitsuda N."/>
            <person name="Wang M."/>
            <person name="Liu G.H."/>
            <person name="Pecoraro L."/>
            <person name="Huang H.X."/>
            <person name="Xiao X.J."/>
            <person name="Lin M."/>
            <person name="Wu X.Y."/>
            <person name="Wu W.L."/>
            <person name="Chen Y.Y."/>
            <person name="Chang S.B."/>
            <person name="Sakamoto S."/>
            <person name="Ohme-Takagi M."/>
            <person name="Yagi M."/>
            <person name="Zeng S.J."/>
            <person name="Shen C.Y."/>
            <person name="Yeh C.M."/>
            <person name="Luo Y.B."/>
            <person name="Tsai W.C."/>
            <person name="Van de Peer Y."/>
            <person name="Liu Z.J."/>
        </authorList>
    </citation>
    <scope>NUCLEOTIDE SEQUENCE [LARGE SCALE GENOMIC DNA]</scope>
    <source>
        <strain evidence="7">cv. Shenzhen</strain>
        <tissue evidence="6">Stem</tissue>
    </source>
</reference>
<evidence type="ECO:0000256" key="1">
    <source>
        <dbReference type="ARBA" id="ARBA00022574"/>
    </source>
</evidence>
<feature type="repeat" description="WD" evidence="3">
    <location>
        <begin position="271"/>
        <end position="310"/>
    </location>
</feature>
<dbReference type="Proteomes" id="UP000236161">
    <property type="component" value="Unassembled WGS sequence"/>
</dbReference>
<protein>
    <submittedName>
        <fullName evidence="6">F-box/WD-40 repeat-containing protein</fullName>
    </submittedName>
</protein>
<dbReference type="AlphaFoldDB" id="A0A2I0B227"/>
<keyword evidence="7" id="KW-1185">Reference proteome</keyword>
<dbReference type="EMBL" id="KZ451923">
    <property type="protein sequence ID" value="PKA61840.1"/>
    <property type="molecule type" value="Genomic_DNA"/>
</dbReference>
<keyword evidence="1 3" id="KW-0853">WD repeat</keyword>
<name>A0A2I0B227_9ASPA</name>
<evidence type="ECO:0000313" key="7">
    <source>
        <dbReference type="Proteomes" id="UP000236161"/>
    </source>
</evidence>
<dbReference type="PROSITE" id="PS50082">
    <property type="entry name" value="WD_REPEATS_2"/>
    <property type="match status" value="2"/>
</dbReference>
<dbReference type="PRINTS" id="PR00320">
    <property type="entry name" value="GPROTEINBRPT"/>
</dbReference>
<organism evidence="6 7">
    <name type="scientific">Apostasia shenzhenica</name>
    <dbReference type="NCBI Taxonomy" id="1088818"/>
    <lineage>
        <taxon>Eukaryota</taxon>
        <taxon>Viridiplantae</taxon>
        <taxon>Streptophyta</taxon>
        <taxon>Embryophyta</taxon>
        <taxon>Tracheophyta</taxon>
        <taxon>Spermatophyta</taxon>
        <taxon>Magnoliopsida</taxon>
        <taxon>Liliopsida</taxon>
        <taxon>Asparagales</taxon>
        <taxon>Orchidaceae</taxon>
        <taxon>Apostasioideae</taxon>
        <taxon>Apostasia</taxon>
    </lineage>
</organism>
<dbReference type="Pfam" id="PF00646">
    <property type="entry name" value="F-box"/>
    <property type="match status" value="1"/>
</dbReference>
<feature type="repeat" description="WD" evidence="3">
    <location>
        <begin position="175"/>
        <end position="216"/>
    </location>
</feature>
<evidence type="ECO:0000256" key="2">
    <source>
        <dbReference type="ARBA" id="ARBA00022737"/>
    </source>
</evidence>
<dbReference type="SUPFAM" id="SSF50978">
    <property type="entry name" value="WD40 repeat-like"/>
    <property type="match status" value="1"/>
</dbReference>
<dbReference type="InterPro" id="IPR036322">
    <property type="entry name" value="WD40_repeat_dom_sf"/>
</dbReference>
<evidence type="ECO:0000256" key="3">
    <source>
        <dbReference type="PROSITE-ProRule" id="PRU00221"/>
    </source>
</evidence>
<dbReference type="SMART" id="SM00320">
    <property type="entry name" value="WD40"/>
    <property type="match status" value="6"/>
</dbReference>
<sequence>MALEVQEIVQVKSRNSTNNVSGEEPALQNQSSCVSQAISRLNNIRTQKKLNVRDFPHVLTTKAALLTGDSRGSGDSGRNGRSSITDLPAALVSEILRCLDPKELGIVSCVSTILHTLASGHYGWQEFYCKRWGPPLGTSIRAGSDLPSERTWKELYVEREMRSKSFMGRYSIDALRGHTEAVRAVCMLQYANLILTGGYDGIVRMWDMEDGLSIAASQPLGCTIRAIAADSKLLVAGGTNAFLQCWRAIEGNPHLFDIAGSAVNQDGDFRLWGHEGPITCLGLTSTRIFSGSWDMSIRVWDRSSLKCIKILRHGDWVWNLVPRGAGVVSTAGRGIYIWDISNGNLMDVIHDAHVSNAYALACSYSGDLVFTGGDDGDIHMYKVINDSDGVKIEPCAIWKPHTTTVQSLAFEFPWLVSCSSDGRLALIDVRKLMKPDGLPLASYSSPNFEPPQRMLHGLGHSLYAVAIGADRIISGGEEGVVQVWNFSQALEIEERVRALRGIRLENRMRRRRIQIEMNGRSGVADQNLGAAKRNQLNGNRSGPWHGKRRDQKS</sequence>